<comment type="caution">
    <text evidence="1">The sequence shown here is derived from an EMBL/GenBank/DDBJ whole genome shotgun (WGS) entry which is preliminary data.</text>
</comment>
<protein>
    <submittedName>
        <fullName evidence="1">DUF3891 family protein</fullName>
    </submittedName>
</protein>
<name>A0A9X5E266_9CYAN</name>
<accession>A0A9X5E266</accession>
<organism evidence="1 2">
    <name type="scientific">Scytonema millei VB511283</name>
    <dbReference type="NCBI Taxonomy" id="1245923"/>
    <lineage>
        <taxon>Bacteria</taxon>
        <taxon>Bacillati</taxon>
        <taxon>Cyanobacteriota</taxon>
        <taxon>Cyanophyceae</taxon>
        <taxon>Nostocales</taxon>
        <taxon>Scytonemataceae</taxon>
        <taxon>Scytonema</taxon>
    </lineage>
</organism>
<evidence type="ECO:0000313" key="1">
    <source>
        <dbReference type="EMBL" id="NHC33865.1"/>
    </source>
</evidence>
<dbReference type="AlphaFoldDB" id="A0A9X5E266"/>
<dbReference type="Pfam" id="PF13030">
    <property type="entry name" value="DUF3891"/>
    <property type="match status" value="1"/>
</dbReference>
<gene>
    <name evidence="1" type="ORF">QH73_0004160</name>
</gene>
<dbReference type="Proteomes" id="UP000031532">
    <property type="component" value="Unassembled WGS sequence"/>
</dbReference>
<dbReference type="OrthoDB" id="420027at2"/>
<keyword evidence="2" id="KW-1185">Reference proteome</keyword>
<dbReference type="RefSeq" id="WP_039715340.1">
    <property type="nucleotide sequence ID" value="NZ_JTJC03000001.1"/>
</dbReference>
<evidence type="ECO:0000313" key="2">
    <source>
        <dbReference type="Proteomes" id="UP000031532"/>
    </source>
</evidence>
<reference evidence="1 2" key="1">
    <citation type="journal article" date="2015" name="Genome Announc.">
        <title>Draft Genome Sequence of the Terrestrial Cyanobacterium Scytonema millei VB511283, Isolated from Eastern India.</title>
        <authorList>
            <person name="Sen D."/>
            <person name="Chandrababunaidu M.M."/>
            <person name="Singh D."/>
            <person name="Sanghi N."/>
            <person name="Ghorai A."/>
            <person name="Mishra G.P."/>
            <person name="Madduluri M."/>
            <person name="Adhikary S.P."/>
            <person name="Tripathy S."/>
        </authorList>
    </citation>
    <scope>NUCLEOTIDE SEQUENCE [LARGE SCALE GENOMIC DNA]</scope>
    <source>
        <strain evidence="1 2">VB511283</strain>
    </source>
</reference>
<sequence length="242" mass="28062">MIANQTETGWEVIYHRAHALLAAQIAGHWRRKDFPPRIYETIAAISHHDDLEKEWEENSLTPAGAPLDFTLDTSTHLPKLKQHISNARYRGRWVTMLTSMHTSFLNEGKRGESSELDEFLDEQLELQKQYRKELKISQKDAEEAYAFFQWCDRLSLILCNRQLPVDERALEIGKGPDGDRYDIIQLKDGKVTVTPWCFEEKEFTVNVEASYLSQLQFGSNAELTEQLQTAPMKSLEWTFVKV</sequence>
<dbReference type="EMBL" id="JTJC03000001">
    <property type="protein sequence ID" value="NHC33865.1"/>
    <property type="molecule type" value="Genomic_DNA"/>
</dbReference>
<proteinExistence type="predicted"/>
<dbReference type="InterPro" id="IPR024992">
    <property type="entry name" value="DUF3891"/>
</dbReference>